<organism evidence="1 2">
    <name type="scientific">Calycina marina</name>
    <dbReference type="NCBI Taxonomy" id="1763456"/>
    <lineage>
        <taxon>Eukaryota</taxon>
        <taxon>Fungi</taxon>
        <taxon>Dikarya</taxon>
        <taxon>Ascomycota</taxon>
        <taxon>Pezizomycotina</taxon>
        <taxon>Leotiomycetes</taxon>
        <taxon>Helotiales</taxon>
        <taxon>Pezizellaceae</taxon>
        <taxon>Calycina</taxon>
    </lineage>
</organism>
<gene>
    <name evidence="1" type="ORF">BJ878DRAFT_230567</name>
</gene>
<reference evidence="1" key="1">
    <citation type="journal article" date="2021" name="IMA Fungus">
        <title>Genomic characterization of three marine fungi, including Emericellopsis atlantica sp. nov. with signatures of a generalist lifestyle and marine biomass degradation.</title>
        <authorList>
            <person name="Hagestad O.C."/>
            <person name="Hou L."/>
            <person name="Andersen J.H."/>
            <person name="Hansen E.H."/>
            <person name="Altermark B."/>
            <person name="Li C."/>
            <person name="Kuhnert E."/>
            <person name="Cox R.J."/>
            <person name="Crous P.W."/>
            <person name="Spatafora J.W."/>
            <person name="Lail K."/>
            <person name="Amirebrahimi M."/>
            <person name="Lipzen A."/>
            <person name="Pangilinan J."/>
            <person name="Andreopoulos W."/>
            <person name="Hayes R.D."/>
            <person name="Ng V."/>
            <person name="Grigoriev I.V."/>
            <person name="Jackson S.A."/>
            <person name="Sutton T.D.S."/>
            <person name="Dobson A.D.W."/>
            <person name="Rama T."/>
        </authorList>
    </citation>
    <scope>NUCLEOTIDE SEQUENCE</scope>
    <source>
        <strain evidence="1">TRa3180A</strain>
    </source>
</reference>
<accession>A0A9P7YYE6</accession>
<sequence>MAAVTPSRQSREYCESPRLFNLRHSKVNKGILYLQAGYQQHHSPPILLFLRPGFTRVHIISRHKPRKQLLQESIIFLSHLLVNFGVPSKVLTRNKPSKQASRITISTFIMAHNRLQFPARYQSQLPHIRLRIAHLQGLGKPVFELEKAYMEAQASYSRICTSSKVITDAVLCDLEENLYLKEMFCWELIHPPGPNQGQLFQGVFPCKWPGKNTDPALVGAITHLASQDKRPVLMRIPPCNFSTQGIVV</sequence>
<evidence type="ECO:0000313" key="1">
    <source>
        <dbReference type="EMBL" id="KAG9241413.1"/>
    </source>
</evidence>
<dbReference type="AlphaFoldDB" id="A0A9P7YYE6"/>
<dbReference type="EMBL" id="MU254216">
    <property type="protein sequence ID" value="KAG9241413.1"/>
    <property type="molecule type" value="Genomic_DNA"/>
</dbReference>
<name>A0A9P7YYE6_9HELO</name>
<dbReference type="Proteomes" id="UP000887226">
    <property type="component" value="Unassembled WGS sequence"/>
</dbReference>
<protein>
    <submittedName>
        <fullName evidence="1">Uncharacterized protein</fullName>
    </submittedName>
</protein>
<comment type="caution">
    <text evidence="1">The sequence shown here is derived from an EMBL/GenBank/DDBJ whole genome shotgun (WGS) entry which is preliminary data.</text>
</comment>
<keyword evidence="2" id="KW-1185">Reference proteome</keyword>
<proteinExistence type="predicted"/>
<evidence type="ECO:0000313" key="2">
    <source>
        <dbReference type="Proteomes" id="UP000887226"/>
    </source>
</evidence>